<dbReference type="Proteomes" id="UP001589605">
    <property type="component" value="Unassembled WGS sequence"/>
</dbReference>
<feature type="chain" id="PRO_5045257726" evidence="4">
    <location>
        <begin position="24"/>
        <end position="569"/>
    </location>
</feature>
<proteinExistence type="predicted"/>
<dbReference type="InterPro" id="IPR036942">
    <property type="entry name" value="Beta-barrel_TonB_sf"/>
</dbReference>
<gene>
    <name evidence="5" type="ORF">ACFFVB_17495</name>
</gene>
<comment type="caution">
    <text evidence="5">The sequence shown here is derived from an EMBL/GenBank/DDBJ whole genome shotgun (WGS) entry which is preliminary data.</text>
</comment>
<evidence type="ECO:0000256" key="2">
    <source>
        <dbReference type="ARBA" id="ARBA00023136"/>
    </source>
</evidence>
<dbReference type="SUPFAM" id="SSF56935">
    <property type="entry name" value="Porins"/>
    <property type="match status" value="1"/>
</dbReference>
<keyword evidence="4" id="KW-0732">Signal</keyword>
<evidence type="ECO:0000256" key="3">
    <source>
        <dbReference type="ARBA" id="ARBA00023237"/>
    </source>
</evidence>
<feature type="signal peptide" evidence="4">
    <location>
        <begin position="1"/>
        <end position="23"/>
    </location>
</feature>
<protein>
    <submittedName>
        <fullName evidence="5">TonB-dependent receptor</fullName>
    </submittedName>
</protein>
<organism evidence="5 6">
    <name type="scientific">Formosa undariae</name>
    <dbReference type="NCBI Taxonomy" id="1325436"/>
    <lineage>
        <taxon>Bacteria</taxon>
        <taxon>Pseudomonadati</taxon>
        <taxon>Bacteroidota</taxon>
        <taxon>Flavobacteriia</taxon>
        <taxon>Flavobacteriales</taxon>
        <taxon>Flavobacteriaceae</taxon>
        <taxon>Formosa</taxon>
    </lineage>
</organism>
<evidence type="ECO:0000256" key="4">
    <source>
        <dbReference type="SAM" id="SignalP"/>
    </source>
</evidence>
<dbReference type="EMBL" id="JBHMEZ010000032">
    <property type="protein sequence ID" value="MFB9054882.1"/>
    <property type="molecule type" value="Genomic_DNA"/>
</dbReference>
<evidence type="ECO:0000313" key="6">
    <source>
        <dbReference type="Proteomes" id="UP001589605"/>
    </source>
</evidence>
<keyword evidence="5" id="KW-0675">Receptor</keyword>
<keyword evidence="3" id="KW-0998">Cell outer membrane</keyword>
<reference evidence="5 6" key="1">
    <citation type="submission" date="2024-09" db="EMBL/GenBank/DDBJ databases">
        <authorList>
            <person name="Sun Q."/>
            <person name="Mori K."/>
        </authorList>
    </citation>
    <scope>NUCLEOTIDE SEQUENCE [LARGE SCALE GENOMIC DNA]</scope>
    <source>
        <strain evidence="5 6">CECT 8286</strain>
    </source>
</reference>
<dbReference type="Gene3D" id="2.40.170.20">
    <property type="entry name" value="TonB-dependent receptor, beta-barrel domain"/>
    <property type="match status" value="1"/>
</dbReference>
<evidence type="ECO:0000256" key="1">
    <source>
        <dbReference type="ARBA" id="ARBA00004442"/>
    </source>
</evidence>
<evidence type="ECO:0000313" key="5">
    <source>
        <dbReference type="EMBL" id="MFB9054882.1"/>
    </source>
</evidence>
<name>A0ABV5F630_9FLAO</name>
<comment type="subcellular location">
    <subcellularLocation>
        <location evidence="1">Cell outer membrane</location>
    </subcellularLocation>
</comment>
<sequence length="569" mass="64749">MYKQFQYILTLVVIICSSTFMFSQEKDTIQTDVINVVKPYTPTISDAFKVKTKPTLDDNSTTEKKPIDYEILSVPVASTFIPTKGTAATVEKEKPERFYDSYINLGLGSYGNLISELYVAKEFNRIGIFGAKIAYDKSNGGIEDVKLDNGFLDFKGDFEYINRQRDKTWSIMGGLERQQYNWYGTENANLKNIDVAHDYFDLYLAGEVAYDYTYVKSASVILRRFYDDFESQESHLKFTGKVDLPVLDEEITTDVRFEYFSGHAGTSYDSEQLPEYGNLLMGVSPKYQINREDFTLNIGASMYYMIGTNNTESNFYVYPNITGTFRIVDEAVIAYGGFTGDIIQNTYRDFVKINPYLSPSTNVKPTDNNYNAYVGMLGKFTNEIGYNVKVGYTSEDDKSLFRKNGISNNSGEKFSYGNSFTVVYDNIKTIQALAEVNVNMNKNLKVGFRAEYNNYNTELEAEAWNLPNIKASVFGDYVSDQKWFAGANIFYVGKRNDQKISGFDPNITSETIDVDGYLDLNLNGGYNVTNSFTVFLKLNNITAQNYERWNNYDVQGFQVLGGAIFKFDF</sequence>
<keyword evidence="2" id="KW-0472">Membrane</keyword>
<dbReference type="RefSeq" id="WP_382384518.1">
    <property type="nucleotide sequence ID" value="NZ_JBHMEZ010000032.1"/>
</dbReference>
<accession>A0ABV5F630</accession>
<keyword evidence="6" id="KW-1185">Reference proteome</keyword>